<evidence type="ECO:0008006" key="3">
    <source>
        <dbReference type="Google" id="ProtNLM"/>
    </source>
</evidence>
<evidence type="ECO:0000313" key="2">
    <source>
        <dbReference type="Proteomes" id="UP000177232"/>
    </source>
</evidence>
<dbReference type="Gene3D" id="2.30.30.110">
    <property type="match status" value="1"/>
</dbReference>
<dbReference type="GO" id="GO:0003677">
    <property type="term" value="F:DNA binding"/>
    <property type="evidence" value="ECO:0007669"/>
    <property type="project" value="InterPro"/>
</dbReference>
<sequence>MPLKFQPKAGSVVICDFHGFVAPEMVKKRPVVVIAKHKHNSGLVTVVPLSTTHPNPVASYHHKLKENPLPDKPKDLVTWAKCDMVVTVSLARLDRYKVAKREYVVPSIPAEELEAIRHCVGIALHIDKNTPSER</sequence>
<gene>
    <name evidence="1" type="ORF">A3C94_01510</name>
</gene>
<proteinExistence type="predicted"/>
<dbReference type="AlphaFoldDB" id="A0A1F6DU67"/>
<protein>
    <recommendedName>
        <fullName evidence="3">Type II toxin-antitoxin system PemK/MazF family toxin</fullName>
    </recommendedName>
</protein>
<reference evidence="1 2" key="1">
    <citation type="journal article" date="2016" name="Nat. Commun.">
        <title>Thousands of microbial genomes shed light on interconnected biogeochemical processes in an aquifer system.</title>
        <authorList>
            <person name="Anantharaman K."/>
            <person name="Brown C.T."/>
            <person name="Hug L.A."/>
            <person name="Sharon I."/>
            <person name="Castelle C.J."/>
            <person name="Probst A.J."/>
            <person name="Thomas B.C."/>
            <person name="Singh A."/>
            <person name="Wilkins M.J."/>
            <person name="Karaoz U."/>
            <person name="Brodie E.L."/>
            <person name="Williams K.H."/>
            <person name="Hubbard S.S."/>
            <person name="Banfield J.F."/>
        </authorList>
    </citation>
    <scope>NUCLEOTIDE SEQUENCE [LARGE SCALE GENOMIC DNA]</scope>
</reference>
<dbReference type="SUPFAM" id="SSF50118">
    <property type="entry name" value="Cell growth inhibitor/plasmid maintenance toxic component"/>
    <property type="match status" value="1"/>
</dbReference>
<accession>A0A1F6DU67</accession>
<name>A0A1F6DU67_9BACT</name>
<dbReference type="InterPro" id="IPR011067">
    <property type="entry name" value="Plasmid_toxin/cell-grow_inhib"/>
</dbReference>
<dbReference type="InterPro" id="IPR003477">
    <property type="entry name" value="PemK-like"/>
</dbReference>
<comment type="caution">
    <text evidence="1">The sequence shown here is derived from an EMBL/GenBank/DDBJ whole genome shotgun (WGS) entry which is preliminary data.</text>
</comment>
<organism evidence="1 2">
    <name type="scientific">Candidatus Kaiserbacteria bacterium RIFCSPHIGHO2_02_FULL_55_17</name>
    <dbReference type="NCBI Taxonomy" id="1798496"/>
    <lineage>
        <taxon>Bacteria</taxon>
        <taxon>Candidatus Kaiseribacteriota</taxon>
    </lineage>
</organism>
<dbReference type="Proteomes" id="UP000177232">
    <property type="component" value="Unassembled WGS sequence"/>
</dbReference>
<dbReference type="Pfam" id="PF02452">
    <property type="entry name" value="PemK_toxin"/>
    <property type="match status" value="1"/>
</dbReference>
<dbReference type="EMBL" id="MFLJ01000006">
    <property type="protein sequence ID" value="OGG64948.1"/>
    <property type="molecule type" value="Genomic_DNA"/>
</dbReference>
<evidence type="ECO:0000313" key="1">
    <source>
        <dbReference type="EMBL" id="OGG64948.1"/>
    </source>
</evidence>